<evidence type="ECO:0000259" key="1">
    <source>
        <dbReference type="Pfam" id="PF01609"/>
    </source>
</evidence>
<dbReference type="STRING" id="111105.HR09_10880"/>
<dbReference type="InterPro" id="IPR047647">
    <property type="entry name" value="ISAs1_transpos"/>
</dbReference>
<organism evidence="3 4">
    <name type="scientific">Porphyromonas gulae</name>
    <dbReference type="NCBI Taxonomy" id="111105"/>
    <lineage>
        <taxon>Bacteria</taxon>
        <taxon>Pseudomonadati</taxon>
        <taxon>Bacteroidota</taxon>
        <taxon>Bacteroidia</taxon>
        <taxon>Bacteroidales</taxon>
        <taxon>Porphyromonadaceae</taxon>
        <taxon>Porphyromonas</taxon>
    </lineage>
</organism>
<gene>
    <name evidence="3" type="ORF">HR08_03500</name>
</gene>
<evidence type="ECO:0000313" key="4">
    <source>
        <dbReference type="Proteomes" id="UP000030130"/>
    </source>
</evidence>
<dbReference type="GO" id="GO:0004803">
    <property type="term" value="F:transposase activity"/>
    <property type="evidence" value="ECO:0007669"/>
    <property type="project" value="InterPro"/>
</dbReference>
<dbReference type="OrthoDB" id="9815086at2"/>
<dbReference type="PANTHER" id="PTHR30298:SF0">
    <property type="entry name" value="PROTEIN YBFL-RELATED"/>
    <property type="match status" value="1"/>
</dbReference>
<protein>
    <submittedName>
        <fullName evidence="3">Transposase</fullName>
    </submittedName>
</protein>
<name>A0A0A2FDS9_9PORP</name>
<dbReference type="EMBL" id="JRAI01000033">
    <property type="protein sequence ID" value="KGN86539.1"/>
    <property type="molecule type" value="Genomic_DNA"/>
</dbReference>
<reference evidence="3 4" key="1">
    <citation type="submission" date="2014-08" db="EMBL/GenBank/DDBJ databases">
        <title>Porphyromonas gulae strain:COT-052_OH1451 Genome sequencing.</title>
        <authorList>
            <person name="Wallis C."/>
            <person name="Deusch O."/>
            <person name="O'Flynn C."/>
            <person name="Davis I."/>
            <person name="Jospin G."/>
            <person name="Darling A.E."/>
            <person name="Coil D.A."/>
            <person name="Alexiev A."/>
            <person name="Horsfall A."/>
            <person name="Kirkwood N."/>
            <person name="Harris S."/>
            <person name="Eisen J.A."/>
        </authorList>
    </citation>
    <scope>NUCLEOTIDE SEQUENCE [LARGE SCALE GENOMIC DNA]</scope>
    <source>
        <strain evidence="4">COT-052 OH1451</strain>
    </source>
</reference>
<dbReference type="InterPro" id="IPR032806">
    <property type="entry name" value="YbfD_N"/>
</dbReference>
<feature type="domain" description="Transposase IS4-like" evidence="1">
    <location>
        <begin position="101"/>
        <end position="189"/>
    </location>
</feature>
<dbReference type="PANTHER" id="PTHR30298">
    <property type="entry name" value="H REPEAT-ASSOCIATED PREDICTED TRANSPOSASE"/>
    <property type="match status" value="1"/>
</dbReference>
<dbReference type="AlphaFoldDB" id="A0A0A2FDS9"/>
<dbReference type="GO" id="GO:0003677">
    <property type="term" value="F:DNA binding"/>
    <property type="evidence" value="ECO:0007669"/>
    <property type="project" value="InterPro"/>
</dbReference>
<dbReference type="InterPro" id="IPR002559">
    <property type="entry name" value="Transposase_11"/>
</dbReference>
<dbReference type="Proteomes" id="UP000030130">
    <property type="component" value="Unassembled WGS sequence"/>
</dbReference>
<evidence type="ECO:0000313" key="3">
    <source>
        <dbReference type="EMBL" id="KGN86539.1"/>
    </source>
</evidence>
<dbReference type="Pfam" id="PF13808">
    <property type="entry name" value="DDE_Tnp_1_assoc"/>
    <property type="match status" value="1"/>
</dbReference>
<feature type="domain" description="H repeat-associated protein N-terminal" evidence="2">
    <location>
        <begin position="6"/>
        <end position="88"/>
    </location>
</feature>
<comment type="caution">
    <text evidence="3">The sequence shown here is derived from an EMBL/GenBank/DDBJ whole genome shotgun (WGS) entry which is preliminary data.</text>
</comment>
<accession>A0A0A2FDS9</accession>
<dbReference type="Pfam" id="PF01609">
    <property type="entry name" value="DDE_Tnp_1"/>
    <property type="match status" value="1"/>
</dbReference>
<dbReference type="RefSeq" id="WP_039420535.1">
    <property type="nucleotide sequence ID" value="NZ_JRAI01000033.1"/>
</dbReference>
<dbReference type="InterPro" id="IPR051698">
    <property type="entry name" value="Transposase_11-like"/>
</dbReference>
<dbReference type="GO" id="GO:0006313">
    <property type="term" value="P:DNA transposition"/>
    <property type="evidence" value="ECO:0007669"/>
    <property type="project" value="InterPro"/>
</dbReference>
<proteinExistence type="predicted"/>
<feature type="non-terminal residue" evidence="3">
    <location>
        <position position="189"/>
    </location>
</feature>
<sequence length="189" mass="20808">MDVQGYFSKVEDPRVVGRCKHKLSDILFIALASYLCGGEDYESMHELCLERGESLHPLVELPNGCPSVDTFERVLQRIEPQSLYACLQVYGKELISDLEGKHIAIDGKRLRGSKKTTGSTHILSAWVDEVGLSLAQETVGEKRNELQAIPEVLDSLDLSGAVVSIDAMGTQTDIAEQIIQSEADYILSL</sequence>
<evidence type="ECO:0000259" key="2">
    <source>
        <dbReference type="Pfam" id="PF13808"/>
    </source>
</evidence>
<dbReference type="eggNOG" id="COG5433">
    <property type="taxonomic scope" value="Bacteria"/>
</dbReference>
<dbReference type="NCBIfam" id="NF033564">
    <property type="entry name" value="transpos_ISAs1"/>
    <property type="match status" value="1"/>
</dbReference>